<feature type="active site" description="Proton acceptor" evidence="2">
    <location>
        <position position="603"/>
    </location>
</feature>
<dbReference type="Gene3D" id="3.50.50.60">
    <property type="entry name" value="FAD/NAD(P)-binding domain"/>
    <property type="match status" value="1"/>
</dbReference>
<dbReference type="PIRSF" id="PIRSF000137">
    <property type="entry name" value="Alcohol_oxidase"/>
    <property type="match status" value="1"/>
</dbReference>
<organism evidence="6 7">
    <name type="scientific">Stachybotrys elegans</name>
    <dbReference type="NCBI Taxonomy" id="80388"/>
    <lineage>
        <taxon>Eukaryota</taxon>
        <taxon>Fungi</taxon>
        <taxon>Dikarya</taxon>
        <taxon>Ascomycota</taxon>
        <taxon>Pezizomycotina</taxon>
        <taxon>Sordariomycetes</taxon>
        <taxon>Hypocreomycetidae</taxon>
        <taxon>Hypocreales</taxon>
        <taxon>Stachybotryaceae</taxon>
        <taxon>Stachybotrys</taxon>
    </lineage>
</organism>
<proteinExistence type="inferred from homology"/>
<feature type="signal peptide" evidence="4">
    <location>
        <begin position="1"/>
        <end position="23"/>
    </location>
</feature>
<comment type="similarity">
    <text evidence="1">Belongs to the GMC oxidoreductase family.</text>
</comment>
<evidence type="ECO:0000259" key="5">
    <source>
        <dbReference type="PROSITE" id="PS00624"/>
    </source>
</evidence>
<dbReference type="Proteomes" id="UP000813444">
    <property type="component" value="Unassembled WGS sequence"/>
</dbReference>
<evidence type="ECO:0000256" key="2">
    <source>
        <dbReference type="PIRSR" id="PIRSR000137-1"/>
    </source>
</evidence>
<keyword evidence="7" id="KW-1185">Reference proteome</keyword>
<dbReference type="OrthoDB" id="269227at2759"/>
<gene>
    <name evidence="6" type="ORF">B0I35DRAFT_514229</name>
</gene>
<comment type="cofactor">
    <cofactor evidence="3">
        <name>FAD</name>
        <dbReference type="ChEBI" id="CHEBI:57692"/>
    </cofactor>
</comment>
<dbReference type="SUPFAM" id="SSF54373">
    <property type="entry name" value="FAD-linked reductases, C-terminal domain"/>
    <property type="match status" value="1"/>
</dbReference>
<feature type="binding site" evidence="3">
    <location>
        <begin position="130"/>
        <end position="133"/>
    </location>
    <ligand>
        <name>FAD</name>
        <dbReference type="ChEBI" id="CHEBI:57692"/>
    </ligand>
</feature>
<dbReference type="InterPro" id="IPR007867">
    <property type="entry name" value="GMC_OxRtase_C"/>
</dbReference>
<evidence type="ECO:0000256" key="4">
    <source>
        <dbReference type="SAM" id="SignalP"/>
    </source>
</evidence>
<evidence type="ECO:0000313" key="7">
    <source>
        <dbReference type="Proteomes" id="UP000813444"/>
    </source>
</evidence>
<dbReference type="GO" id="GO:0050660">
    <property type="term" value="F:flavin adenine dinucleotide binding"/>
    <property type="evidence" value="ECO:0007669"/>
    <property type="project" value="InterPro"/>
</dbReference>
<dbReference type="AlphaFoldDB" id="A0A8K0WP42"/>
<feature type="binding site" evidence="3">
    <location>
        <position position="122"/>
    </location>
    <ligand>
        <name>FAD</name>
        <dbReference type="ChEBI" id="CHEBI:57692"/>
    </ligand>
</feature>
<feature type="chain" id="PRO_5035432386" description="Glucose-methanol-choline oxidoreductase N-terminal domain-containing protein" evidence="4">
    <location>
        <begin position="24"/>
        <end position="624"/>
    </location>
</feature>
<dbReference type="Pfam" id="PF00732">
    <property type="entry name" value="GMC_oxred_N"/>
    <property type="match status" value="1"/>
</dbReference>
<feature type="domain" description="Glucose-methanol-choline oxidoreductase N-terminal" evidence="5">
    <location>
        <begin position="315"/>
        <end position="329"/>
    </location>
</feature>
<reference evidence="6" key="1">
    <citation type="journal article" date="2021" name="Nat. Commun.">
        <title>Genetic determinants of endophytism in the Arabidopsis root mycobiome.</title>
        <authorList>
            <person name="Mesny F."/>
            <person name="Miyauchi S."/>
            <person name="Thiergart T."/>
            <person name="Pickel B."/>
            <person name="Atanasova L."/>
            <person name="Karlsson M."/>
            <person name="Huettel B."/>
            <person name="Barry K.W."/>
            <person name="Haridas S."/>
            <person name="Chen C."/>
            <person name="Bauer D."/>
            <person name="Andreopoulos W."/>
            <person name="Pangilinan J."/>
            <person name="LaButti K."/>
            <person name="Riley R."/>
            <person name="Lipzen A."/>
            <person name="Clum A."/>
            <person name="Drula E."/>
            <person name="Henrissat B."/>
            <person name="Kohler A."/>
            <person name="Grigoriev I.V."/>
            <person name="Martin F.M."/>
            <person name="Hacquard S."/>
        </authorList>
    </citation>
    <scope>NUCLEOTIDE SEQUENCE</scope>
    <source>
        <strain evidence="6">MPI-CAGE-CH-0235</strain>
    </source>
</reference>
<dbReference type="PROSITE" id="PS00624">
    <property type="entry name" value="GMC_OXRED_2"/>
    <property type="match status" value="1"/>
</dbReference>
<dbReference type="GO" id="GO:0044550">
    <property type="term" value="P:secondary metabolite biosynthetic process"/>
    <property type="evidence" value="ECO:0007669"/>
    <property type="project" value="TreeGrafter"/>
</dbReference>
<dbReference type="PANTHER" id="PTHR11552:SF115">
    <property type="entry name" value="DEHYDROGENASE XPTC-RELATED"/>
    <property type="match status" value="1"/>
</dbReference>
<keyword evidence="3" id="KW-0274">FAD</keyword>
<protein>
    <recommendedName>
        <fullName evidence="5">Glucose-methanol-choline oxidoreductase N-terminal domain-containing protein</fullName>
    </recommendedName>
</protein>
<evidence type="ECO:0000256" key="3">
    <source>
        <dbReference type="PIRSR" id="PIRSR000137-2"/>
    </source>
</evidence>
<keyword evidence="4" id="KW-0732">Signal</keyword>
<accession>A0A8K0WP42</accession>
<dbReference type="Pfam" id="PF05199">
    <property type="entry name" value="GMC_oxred_C"/>
    <property type="match status" value="1"/>
</dbReference>
<dbReference type="EMBL" id="JAGPNK010000011">
    <property type="protein sequence ID" value="KAH7311455.1"/>
    <property type="molecule type" value="Genomic_DNA"/>
</dbReference>
<evidence type="ECO:0000313" key="6">
    <source>
        <dbReference type="EMBL" id="KAH7311455.1"/>
    </source>
</evidence>
<dbReference type="InterPro" id="IPR036188">
    <property type="entry name" value="FAD/NAD-bd_sf"/>
</dbReference>
<dbReference type="GO" id="GO:0016614">
    <property type="term" value="F:oxidoreductase activity, acting on CH-OH group of donors"/>
    <property type="evidence" value="ECO:0007669"/>
    <property type="project" value="InterPro"/>
</dbReference>
<feature type="binding site" evidence="3">
    <location>
        <position position="271"/>
    </location>
    <ligand>
        <name>FAD</name>
        <dbReference type="ChEBI" id="CHEBI:57692"/>
    </ligand>
</feature>
<dbReference type="Gene3D" id="3.30.560.10">
    <property type="entry name" value="Glucose Oxidase, domain 3"/>
    <property type="match status" value="1"/>
</dbReference>
<sequence length="624" mass="66313">MMPISSNIASAVLFQFLFGTALAASRLGQLAAANQTLRPSYDYVVIGAGTAGLAVANRLSEDSNNSVLVIEAGDFDLDEDYMIIPALGGAGGAIGTKYDWNISYAASDAVAGRAIPIPMGKVVGGSSKLNAMVLQRGSQSDYDRWADLGNEGWDWASLFPYFKKSETFTPPIDEIISEYNVTWDLAAHGFSGYVHSTFPPFFWPTIAFFARALGELGIPISRDQATGNALNGFWQPHTQDPVTQTRVSAEEAYFDSAESRPNFHLLSGHQVTRLLTETGSNGVVTVAGVEFAPSNSNGEDPMSVRVDKEAILAAGAVHSPQVLQVSGIGDPNLLADIGVETVVDLPAVGQNFQDHILVRVGYSINAPVVAANLTNNATFFQEALEEYLLDRTGPLTSAFGELLSFLPLSTYSNASAEIHAAAVAQDSAAFLPSNTTADFLKGYEKQVAVLNEKLLTTDSGLMEFIWQDGVLIVGLQHPYSRGTVRTISANVFDGVAADSGYLQNPLDVAVLVEAIRFVRQIAATAAIGELDPVELLPGPEVTTDEALEQFIRGTSSSIYHPAGTCAIGAREDGGVVDSELRVHGVKNLRVVDASVIPLLPGAHTMGTVYAVAEKAADIIKGVQQ</sequence>
<comment type="caution">
    <text evidence="6">The sequence shown here is derived from an EMBL/GenBank/DDBJ whole genome shotgun (WGS) entry which is preliminary data.</text>
</comment>
<name>A0A8K0WP42_9HYPO</name>
<dbReference type="PANTHER" id="PTHR11552">
    <property type="entry name" value="GLUCOSE-METHANOL-CHOLINE GMC OXIDOREDUCTASE"/>
    <property type="match status" value="1"/>
</dbReference>
<dbReference type="InterPro" id="IPR012132">
    <property type="entry name" value="GMC_OxRdtase"/>
</dbReference>
<dbReference type="InterPro" id="IPR000172">
    <property type="entry name" value="GMC_OxRdtase_N"/>
</dbReference>
<keyword evidence="3" id="KW-0285">Flavoprotein</keyword>
<dbReference type="SUPFAM" id="SSF51905">
    <property type="entry name" value="FAD/NAD(P)-binding domain"/>
    <property type="match status" value="1"/>
</dbReference>
<evidence type="ECO:0000256" key="1">
    <source>
        <dbReference type="ARBA" id="ARBA00010790"/>
    </source>
</evidence>
<feature type="active site" description="Proton donor" evidence="2">
    <location>
        <position position="560"/>
    </location>
</feature>